<dbReference type="GO" id="GO:0061630">
    <property type="term" value="F:ubiquitin protein ligase activity"/>
    <property type="evidence" value="ECO:0007669"/>
    <property type="project" value="TreeGrafter"/>
</dbReference>
<keyword evidence="3" id="KW-0862">Zinc</keyword>
<feature type="domain" description="CTCHY-type" evidence="8">
    <location>
        <begin position="75"/>
        <end position="140"/>
    </location>
</feature>
<dbReference type="GO" id="GO:0016567">
    <property type="term" value="P:protein ubiquitination"/>
    <property type="evidence" value="ECO:0007669"/>
    <property type="project" value="TreeGrafter"/>
</dbReference>
<dbReference type="EMBL" id="RCMK01000239">
    <property type="protein sequence ID" value="KAG2941859.1"/>
    <property type="molecule type" value="Genomic_DNA"/>
</dbReference>
<protein>
    <recommendedName>
        <fullName evidence="14">Zinc finger, RING/FYVE/PHD-type</fullName>
    </recommendedName>
</protein>
<dbReference type="VEuPathDB" id="FungiDB:PC110_g12642"/>
<evidence type="ECO:0000313" key="13">
    <source>
        <dbReference type="Proteomes" id="UP000697107"/>
    </source>
</evidence>
<dbReference type="SMART" id="SM00184">
    <property type="entry name" value="RING"/>
    <property type="match status" value="1"/>
</dbReference>
<evidence type="ECO:0000313" key="10">
    <source>
        <dbReference type="EMBL" id="KAG2922958.1"/>
    </source>
</evidence>
<dbReference type="EMBL" id="RCMG01000249">
    <property type="protein sequence ID" value="KAG2858516.1"/>
    <property type="molecule type" value="Genomic_DNA"/>
</dbReference>
<feature type="domain" description="CHY-type" evidence="7">
    <location>
        <begin position="4"/>
        <end position="73"/>
    </location>
</feature>
<dbReference type="Pfam" id="PF05495">
    <property type="entry name" value="zf-CHY"/>
    <property type="match status" value="1"/>
</dbReference>
<feature type="domain" description="RING-type" evidence="6">
    <location>
        <begin position="141"/>
        <end position="184"/>
    </location>
</feature>
<dbReference type="Pfam" id="PF13639">
    <property type="entry name" value="zf-RING_2"/>
    <property type="match status" value="1"/>
</dbReference>
<evidence type="ECO:0000259" key="8">
    <source>
        <dbReference type="PROSITE" id="PS51270"/>
    </source>
</evidence>
<evidence type="ECO:0000313" key="12">
    <source>
        <dbReference type="EMBL" id="KAG2983237.1"/>
    </source>
</evidence>
<dbReference type="Gene3D" id="3.30.40.10">
    <property type="entry name" value="Zinc/RING finger domain, C3HC4 (zinc finger)"/>
    <property type="match status" value="1"/>
</dbReference>
<keyword evidence="2 4" id="KW-0863">Zinc-finger</keyword>
<dbReference type="GO" id="GO:0006511">
    <property type="term" value="P:ubiquitin-dependent protein catabolic process"/>
    <property type="evidence" value="ECO:0007669"/>
    <property type="project" value="TreeGrafter"/>
</dbReference>
<dbReference type="PROSITE" id="PS50089">
    <property type="entry name" value="ZF_RING_2"/>
    <property type="match status" value="1"/>
</dbReference>
<dbReference type="SUPFAM" id="SSF161219">
    <property type="entry name" value="CHY zinc finger-like"/>
    <property type="match status" value="1"/>
</dbReference>
<evidence type="ECO:0000313" key="9">
    <source>
        <dbReference type="EMBL" id="KAG2858516.1"/>
    </source>
</evidence>
<feature type="compositionally biased region" description="Acidic residues" evidence="5">
    <location>
        <begin position="193"/>
        <end position="225"/>
    </location>
</feature>
<gene>
    <name evidence="9" type="ORF">PC113_g9747</name>
    <name evidence="10" type="ORF">PC115_g9083</name>
    <name evidence="11" type="ORF">PC117_g10064</name>
    <name evidence="12" type="ORF">PC118_g9536</name>
</gene>
<dbReference type="SUPFAM" id="SSF57850">
    <property type="entry name" value="RING/U-box"/>
    <property type="match status" value="1"/>
</dbReference>
<dbReference type="EMBL" id="RCML01000262">
    <property type="protein sequence ID" value="KAG2983237.1"/>
    <property type="molecule type" value="Genomic_DNA"/>
</dbReference>
<dbReference type="InterPro" id="IPR017921">
    <property type="entry name" value="Znf_CTCHY"/>
</dbReference>
<evidence type="ECO:0000256" key="1">
    <source>
        <dbReference type="ARBA" id="ARBA00022723"/>
    </source>
</evidence>
<dbReference type="GO" id="GO:0008270">
    <property type="term" value="F:zinc ion binding"/>
    <property type="evidence" value="ECO:0007669"/>
    <property type="project" value="UniProtKB-KW"/>
</dbReference>
<name>A0A8T1LU42_9STRA</name>
<dbReference type="PROSITE" id="PS51270">
    <property type="entry name" value="ZF_CTCHY"/>
    <property type="match status" value="1"/>
</dbReference>
<dbReference type="PANTHER" id="PTHR21319">
    <property type="entry name" value="RING FINGER AND CHY ZINC FINGER DOMAIN-CONTAINING PROTEIN 1"/>
    <property type="match status" value="1"/>
</dbReference>
<dbReference type="AlphaFoldDB" id="A0A8T1LU42"/>
<evidence type="ECO:0000259" key="7">
    <source>
        <dbReference type="PROSITE" id="PS51266"/>
    </source>
</evidence>
<evidence type="ECO:0000313" key="11">
    <source>
        <dbReference type="EMBL" id="KAG2941859.1"/>
    </source>
</evidence>
<evidence type="ECO:0000256" key="3">
    <source>
        <dbReference type="ARBA" id="ARBA00022833"/>
    </source>
</evidence>
<evidence type="ECO:0008006" key="14">
    <source>
        <dbReference type="Google" id="ProtNLM"/>
    </source>
</evidence>
<dbReference type="Proteomes" id="UP000774804">
    <property type="component" value="Unassembled WGS sequence"/>
</dbReference>
<reference evidence="12" key="1">
    <citation type="submission" date="2018-10" db="EMBL/GenBank/DDBJ databases">
        <title>Effector identification in a new, highly contiguous assembly of the strawberry crown rot pathogen Phytophthora cactorum.</title>
        <authorList>
            <person name="Armitage A.D."/>
            <person name="Nellist C.F."/>
            <person name="Bates H."/>
            <person name="Vickerstaff R.J."/>
            <person name="Harrison R.J."/>
        </authorList>
    </citation>
    <scope>NUCLEOTIDE SEQUENCE</scope>
    <source>
        <strain evidence="9">15-7</strain>
        <strain evidence="10">4032</strain>
        <strain evidence="11">4040</strain>
        <strain evidence="12">P415</strain>
    </source>
</reference>
<dbReference type="SUPFAM" id="SSF161245">
    <property type="entry name" value="Zinc hairpin stack"/>
    <property type="match status" value="1"/>
</dbReference>
<comment type="caution">
    <text evidence="12">The sequence shown here is derived from an EMBL/GenBank/DDBJ whole genome shotgun (WGS) entry which is preliminary data.</text>
</comment>
<feature type="compositionally biased region" description="Acidic residues" evidence="5">
    <location>
        <begin position="243"/>
        <end position="255"/>
    </location>
</feature>
<evidence type="ECO:0000256" key="5">
    <source>
        <dbReference type="SAM" id="MobiDB-lite"/>
    </source>
</evidence>
<dbReference type="InterPro" id="IPR013083">
    <property type="entry name" value="Znf_RING/FYVE/PHD"/>
</dbReference>
<dbReference type="Proteomes" id="UP000735874">
    <property type="component" value="Unassembled WGS sequence"/>
</dbReference>
<dbReference type="InterPro" id="IPR037275">
    <property type="entry name" value="Znf_CTCHY_sf"/>
</dbReference>
<evidence type="ECO:0000256" key="2">
    <source>
        <dbReference type="ARBA" id="ARBA00022771"/>
    </source>
</evidence>
<dbReference type="GO" id="GO:0005634">
    <property type="term" value="C:nucleus"/>
    <property type="evidence" value="ECO:0007669"/>
    <property type="project" value="TreeGrafter"/>
</dbReference>
<dbReference type="PROSITE" id="PS51266">
    <property type="entry name" value="ZF_CHY"/>
    <property type="match status" value="1"/>
</dbReference>
<dbReference type="Proteomes" id="UP000697107">
    <property type="component" value="Unassembled WGS sequence"/>
</dbReference>
<dbReference type="InterPro" id="IPR001841">
    <property type="entry name" value="Znf_RING"/>
</dbReference>
<dbReference type="InterPro" id="IPR008913">
    <property type="entry name" value="Znf_CHY"/>
</dbReference>
<feature type="compositionally biased region" description="Low complexity" evidence="5">
    <location>
        <begin position="226"/>
        <end position="242"/>
    </location>
</feature>
<accession>A0A8T1LU42</accession>
<dbReference type="Proteomes" id="UP000736787">
    <property type="component" value="Unassembled WGS sequence"/>
</dbReference>
<evidence type="ECO:0000256" key="4">
    <source>
        <dbReference type="PROSITE-ProRule" id="PRU00601"/>
    </source>
</evidence>
<sequence length="313" mass="34860">MEATPSSGDKCPHYGRRCHVLAECCKKWVGCRLCHDAQFGEEHAIDRFAIKQMRCDLCQTEQPCAQECVNCHENMAAYFCSVCNLFDDKGVEKQVFHCAQCGICRVGGRQNYYHCIKCCGCYPHSLEAKHKCLEGSMHRECPICLDVTFDSLESVNVLPCGHVMHSSCFKAYVKHHNIVCPTCRMLMFTEDEINGGGQENDEEGTEGEEDGEEDGSESDGDDDSDSSSSSESENEDGVVVQIEVDDEDSDSDVELDAAHDAERNVWPGAHRPTQASKSSTQRLRRLQYMDILLFVSAAFPTTLQVNSVRSLPS</sequence>
<keyword evidence="1" id="KW-0479">Metal-binding</keyword>
<proteinExistence type="predicted"/>
<organism evidence="12 13">
    <name type="scientific">Phytophthora cactorum</name>
    <dbReference type="NCBI Taxonomy" id="29920"/>
    <lineage>
        <taxon>Eukaryota</taxon>
        <taxon>Sar</taxon>
        <taxon>Stramenopiles</taxon>
        <taxon>Oomycota</taxon>
        <taxon>Peronosporomycetes</taxon>
        <taxon>Peronosporales</taxon>
        <taxon>Peronosporaceae</taxon>
        <taxon>Phytophthora</taxon>
    </lineage>
</organism>
<evidence type="ECO:0000259" key="6">
    <source>
        <dbReference type="PROSITE" id="PS50089"/>
    </source>
</evidence>
<dbReference type="InterPro" id="IPR037274">
    <property type="entry name" value="Znf_CHY_sf"/>
</dbReference>
<feature type="region of interest" description="Disordered" evidence="5">
    <location>
        <begin position="193"/>
        <end position="281"/>
    </location>
</feature>
<dbReference type="EMBL" id="RCMI01000244">
    <property type="protein sequence ID" value="KAG2922958.1"/>
    <property type="molecule type" value="Genomic_DNA"/>
</dbReference>